<dbReference type="Pfam" id="PF03176">
    <property type="entry name" value="MMPL"/>
    <property type="match status" value="2"/>
</dbReference>
<feature type="transmembrane region" description="Helical" evidence="8">
    <location>
        <begin position="185"/>
        <end position="204"/>
    </location>
</feature>
<evidence type="ECO:0000256" key="1">
    <source>
        <dbReference type="ARBA" id="ARBA00004651"/>
    </source>
</evidence>
<evidence type="ECO:0000259" key="9">
    <source>
        <dbReference type="PROSITE" id="PS50156"/>
    </source>
</evidence>
<dbReference type="PROSITE" id="PS50156">
    <property type="entry name" value="SSD"/>
    <property type="match status" value="1"/>
</dbReference>
<evidence type="ECO:0000256" key="8">
    <source>
        <dbReference type="SAM" id="Phobius"/>
    </source>
</evidence>
<feature type="transmembrane region" description="Helical" evidence="8">
    <location>
        <begin position="585"/>
        <end position="606"/>
    </location>
</feature>
<dbReference type="AlphaFoldDB" id="A0A6J4PUS6"/>
<comment type="subcellular location">
    <subcellularLocation>
        <location evidence="1">Cell membrane</location>
        <topology evidence="1">Multi-pass membrane protein</topology>
    </subcellularLocation>
</comment>
<feature type="transmembrane region" description="Helical" evidence="8">
    <location>
        <begin position="211"/>
        <end position="231"/>
    </location>
</feature>
<dbReference type="Gene3D" id="1.20.1640.10">
    <property type="entry name" value="Multidrug efflux transporter AcrB transmembrane domain"/>
    <property type="match status" value="2"/>
</dbReference>
<feature type="transmembrane region" description="Helical" evidence="8">
    <location>
        <begin position="287"/>
        <end position="308"/>
    </location>
</feature>
<dbReference type="SUPFAM" id="SSF82866">
    <property type="entry name" value="Multidrug efflux transporter AcrB transmembrane domain"/>
    <property type="match status" value="2"/>
</dbReference>
<reference evidence="10" key="1">
    <citation type="submission" date="2020-02" db="EMBL/GenBank/DDBJ databases">
        <authorList>
            <person name="Meier V. D."/>
        </authorList>
    </citation>
    <scope>NUCLEOTIDE SEQUENCE</scope>
    <source>
        <strain evidence="10">AVDCRST_MAG37</strain>
    </source>
</reference>
<evidence type="ECO:0000256" key="4">
    <source>
        <dbReference type="ARBA" id="ARBA00022692"/>
    </source>
</evidence>
<keyword evidence="6 8" id="KW-0472">Membrane</keyword>
<evidence type="ECO:0000256" key="3">
    <source>
        <dbReference type="ARBA" id="ARBA00022475"/>
    </source>
</evidence>
<dbReference type="PANTHER" id="PTHR33406">
    <property type="entry name" value="MEMBRANE PROTEIN MJ1562-RELATED"/>
    <property type="match status" value="1"/>
</dbReference>
<sequence>MRRRAAKAVVKLRFVLVPLWIVGAVLAFVYLPSIGEAGSSGVDGLLLPNDAPAVQAEELSKQNFQYPLIARTLVVRHDESGLPPRALLEAAQMAQAVREGQLTDLPGLAAVAPVPNVVFEPEAQPTTVLYYLYFRPGVYPEEAQDLAQRFADQHVAPQAEEETFVGVTGTQQATTVREHIIRDSLPLVTMATALLVVLAVGLHFRSPIAPVVNLLTVGIAFIVTSHVLGWLGQTFGLAVPREVEPVVVVLLFGVVTDYSIFFLSRFRDRLREGCSGEDAAERGTADVIGIVFVAGLVVVLATSSLIVAKLSFFQLFGPAMAVAVLIGMLVTVTFVPGALAIGRRFVLWPRARSGRAQGPEEGAAEEEDDHSSDRSLSARVARLSARRPLLTATACVLLLGAAATGLFRYELANPIIQGLPADTGPQRAYAAATEGFLAAGVVAPTVAVVRGPDLAGQPERLEELERLLAAQPGVATVLGPGDLEGLDENAFVTESGDLARFLVILEEDPLDGRAVDTLLRLEDNVPGLLQGAELENAELMFGGDTAISAGLVEGTVRDLGRVAPVAVLATFLTLALFLRSLVAPIYLVAASVLALFAALGLSAYLYEPLFGPNAVSFFVPFAVSILLLALGSDYNVFLAGRVWDEAQRRPLREAVEVASTRAARPIATAGLILAGSFGLLALVPLTTFRAVALTMGLGLLLDAFLVRQLLVPALIVLVGRISGWPGRWLGKRSE</sequence>
<feature type="domain" description="SSD" evidence="9">
    <location>
        <begin position="211"/>
        <end position="341"/>
    </location>
</feature>
<feature type="region of interest" description="Disordered" evidence="7">
    <location>
        <begin position="355"/>
        <end position="375"/>
    </location>
</feature>
<dbReference type="InterPro" id="IPR050545">
    <property type="entry name" value="Mycobact_MmpL"/>
</dbReference>
<proteinExistence type="inferred from homology"/>
<evidence type="ECO:0000256" key="7">
    <source>
        <dbReference type="SAM" id="MobiDB-lite"/>
    </source>
</evidence>
<comment type="similarity">
    <text evidence="2">Belongs to the resistance-nodulation-cell division (RND) (TC 2.A.6) family. MmpL subfamily.</text>
</comment>
<feature type="transmembrane region" description="Helical" evidence="8">
    <location>
        <begin position="664"/>
        <end position="685"/>
    </location>
</feature>
<evidence type="ECO:0000313" key="10">
    <source>
        <dbReference type="EMBL" id="CAA9424569.1"/>
    </source>
</evidence>
<accession>A0A6J4PUS6</accession>
<organism evidence="10">
    <name type="scientific">uncultured Rubrobacteraceae bacterium</name>
    <dbReference type="NCBI Taxonomy" id="349277"/>
    <lineage>
        <taxon>Bacteria</taxon>
        <taxon>Bacillati</taxon>
        <taxon>Actinomycetota</taxon>
        <taxon>Rubrobacteria</taxon>
        <taxon>Rubrobacterales</taxon>
        <taxon>Rubrobacteraceae</taxon>
        <taxon>environmental samples</taxon>
    </lineage>
</organism>
<dbReference type="EMBL" id="CADCVD010000009">
    <property type="protein sequence ID" value="CAA9424569.1"/>
    <property type="molecule type" value="Genomic_DNA"/>
</dbReference>
<evidence type="ECO:0000256" key="5">
    <source>
        <dbReference type="ARBA" id="ARBA00022989"/>
    </source>
</evidence>
<gene>
    <name evidence="10" type="ORF">AVDCRST_MAG37-165</name>
</gene>
<dbReference type="GO" id="GO:0005886">
    <property type="term" value="C:plasma membrane"/>
    <property type="evidence" value="ECO:0007669"/>
    <property type="project" value="UniProtKB-SubCell"/>
</dbReference>
<feature type="transmembrane region" description="Helical" evidence="8">
    <location>
        <begin position="705"/>
        <end position="723"/>
    </location>
</feature>
<feature type="transmembrane region" description="Helical" evidence="8">
    <location>
        <begin position="389"/>
        <end position="409"/>
    </location>
</feature>
<keyword evidence="3" id="KW-1003">Cell membrane</keyword>
<feature type="transmembrane region" description="Helical" evidence="8">
    <location>
        <begin position="320"/>
        <end position="342"/>
    </location>
</feature>
<keyword evidence="4 8" id="KW-0812">Transmembrane</keyword>
<name>A0A6J4PUS6_9ACTN</name>
<feature type="transmembrane region" description="Helical" evidence="8">
    <location>
        <begin position="618"/>
        <end position="643"/>
    </location>
</feature>
<feature type="transmembrane region" description="Helical" evidence="8">
    <location>
        <begin position="559"/>
        <end position="578"/>
    </location>
</feature>
<keyword evidence="5 8" id="KW-1133">Transmembrane helix</keyword>
<evidence type="ECO:0000256" key="6">
    <source>
        <dbReference type="ARBA" id="ARBA00023136"/>
    </source>
</evidence>
<feature type="transmembrane region" description="Helical" evidence="8">
    <location>
        <begin position="246"/>
        <end position="266"/>
    </location>
</feature>
<protein>
    <recommendedName>
        <fullName evidence="9">SSD domain-containing protein</fullName>
    </recommendedName>
</protein>
<feature type="transmembrane region" description="Helical" evidence="8">
    <location>
        <begin position="12"/>
        <end position="31"/>
    </location>
</feature>
<evidence type="ECO:0000256" key="2">
    <source>
        <dbReference type="ARBA" id="ARBA00010157"/>
    </source>
</evidence>
<dbReference type="PANTHER" id="PTHR33406:SF6">
    <property type="entry name" value="MEMBRANE PROTEIN YDGH-RELATED"/>
    <property type="match status" value="1"/>
</dbReference>
<dbReference type="InterPro" id="IPR000731">
    <property type="entry name" value="SSD"/>
</dbReference>
<dbReference type="InterPro" id="IPR004869">
    <property type="entry name" value="MMPL_dom"/>
</dbReference>